<dbReference type="WBParaSite" id="RSKR_0000077100.1">
    <property type="protein sequence ID" value="RSKR_0000077100.1"/>
    <property type="gene ID" value="RSKR_0000077100"/>
</dbReference>
<reference evidence="2" key="1">
    <citation type="submission" date="2016-11" db="UniProtKB">
        <authorList>
            <consortium name="WormBaseParasite"/>
        </authorList>
    </citation>
    <scope>IDENTIFICATION</scope>
    <source>
        <strain evidence="2">KR3021</strain>
    </source>
</reference>
<name>A0AC35TI67_9BILA</name>
<accession>A0AC35TI67</accession>
<sequence length="736" mass="84539">MSEPPPRPTEGPQLHKRKKKRVGPLSVTEVRWMYKRGDEQKFIPFRGYDSVVIELHYRKKLNIPLDKKDEEMCKGITAIDDVIVMDSLYKLDFDSDYSKITSIYWKDDVYEIRRGSWFVEQMQPLAKEFSDLIEDHHLKNFRGEIIAEGPAVGERDKNKPPLTVLQCFNDEIKWSSVTDVGLFSSNAKGSKIWRYLTFSKIVPLHRGYQTEADPNEGKREFTDLMFVVHGIGQKNYESLIAKNTHQMRELLLPMVEKSYKSSPKQLILLPIEWRSNLILDNDLSSNMLLSRMNSVRQSLNSIAMDIFYYQSFIYRSEIVNGVVSQLNSVYSTFMAHNPNFKGKISIFAHSLGSVIVYDILSGFTNIKHYDNYITDALDQKKETMPDEDKINLENYLEARKKLFAKDDIKTIFQEQKENLKFKVQTLFCVGSPLGVFLVMRGATADTFNKPNPNLERIVNIFHPLDPVAYRLEPMYHANYRYIKPVKIFSTSDEKAHTGSYKSQLELIKGYAKKKKQEQTNSHGSGADVKSDNTENFENGYDSDDESVGNSTPRSQSPVNESLTSITIAPTSAEKIEDKSETKDEELSKEVVKDGNKDSAVSVKQTSGWFSKKRTERDGEKKMNKTQKETDKAKESEKSKEAEKSKATLEQLDTSTDLTSIVSKIPPQYVIQNRIDYQVQPSLTDKSYLGLLRGHFSYWTNPDVVAFIANYILTEREEDFGEIENVLTEELIKVETK</sequence>
<protein>
    <submittedName>
        <fullName evidence="2">DDHD domain-containing protein</fullName>
    </submittedName>
</protein>
<organism evidence="1 2">
    <name type="scientific">Rhabditophanes sp. KR3021</name>
    <dbReference type="NCBI Taxonomy" id="114890"/>
    <lineage>
        <taxon>Eukaryota</taxon>
        <taxon>Metazoa</taxon>
        <taxon>Ecdysozoa</taxon>
        <taxon>Nematoda</taxon>
        <taxon>Chromadorea</taxon>
        <taxon>Rhabditida</taxon>
        <taxon>Tylenchina</taxon>
        <taxon>Panagrolaimomorpha</taxon>
        <taxon>Strongyloidoidea</taxon>
        <taxon>Alloionematidae</taxon>
        <taxon>Rhabditophanes</taxon>
    </lineage>
</organism>
<proteinExistence type="predicted"/>
<evidence type="ECO:0000313" key="2">
    <source>
        <dbReference type="WBParaSite" id="RSKR_0000077100.1"/>
    </source>
</evidence>
<dbReference type="Proteomes" id="UP000095286">
    <property type="component" value="Unplaced"/>
</dbReference>
<evidence type="ECO:0000313" key="1">
    <source>
        <dbReference type="Proteomes" id="UP000095286"/>
    </source>
</evidence>